<dbReference type="Pfam" id="PF22936">
    <property type="entry name" value="Pol_BBD"/>
    <property type="match status" value="1"/>
</dbReference>
<dbReference type="EMBL" id="BJWL01000003">
    <property type="protein sequence ID" value="GFY84660.1"/>
    <property type="molecule type" value="Genomic_DNA"/>
</dbReference>
<gene>
    <name evidence="2" type="ORF">Acr_03g0014340</name>
</gene>
<protein>
    <recommendedName>
        <fullName evidence="1">Retrovirus-related Pol polyprotein from transposon TNT 1-94-like beta-barrel domain-containing protein</fullName>
    </recommendedName>
</protein>
<evidence type="ECO:0000313" key="2">
    <source>
        <dbReference type="EMBL" id="GFY84660.1"/>
    </source>
</evidence>
<dbReference type="Proteomes" id="UP000585474">
    <property type="component" value="Unassembled WGS sequence"/>
</dbReference>
<keyword evidence="3" id="KW-1185">Reference proteome</keyword>
<dbReference type="InterPro" id="IPR054722">
    <property type="entry name" value="PolX-like_BBD"/>
</dbReference>
<feature type="domain" description="Retrovirus-related Pol polyprotein from transposon TNT 1-94-like beta-barrel" evidence="1">
    <location>
        <begin position="22"/>
        <end position="78"/>
    </location>
</feature>
<sequence>MAVDEDKIDVPQAASEDGKSDWVLDSGSAYHLCRDREVFSTYATCNRRVWMSNNTASRVVGKGSVRFCMAYGRSVTLTERGVFRQGELLSDMGPVVLARRVDKESSHCTEVRKASTGILGGSVMVPGGSVAVQEHKEMLWNMYESMARHECCNQCRMSREKLKGRRPSCFEKLYSEGHAAAKMSLFRSRFDQWQ</sequence>
<evidence type="ECO:0000313" key="3">
    <source>
        <dbReference type="Proteomes" id="UP000585474"/>
    </source>
</evidence>
<dbReference type="AlphaFoldDB" id="A0A7J0EE64"/>
<accession>A0A7J0EE64</accession>
<proteinExistence type="predicted"/>
<comment type="caution">
    <text evidence="2">The sequence shown here is derived from an EMBL/GenBank/DDBJ whole genome shotgun (WGS) entry which is preliminary data.</text>
</comment>
<reference evidence="2 3" key="1">
    <citation type="submission" date="2019-07" db="EMBL/GenBank/DDBJ databases">
        <title>De Novo Assembly of kiwifruit Actinidia rufa.</title>
        <authorList>
            <person name="Sugita-Konishi S."/>
            <person name="Sato K."/>
            <person name="Mori E."/>
            <person name="Abe Y."/>
            <person name="Kisaki G."/>
            <person name="Hamano K."/>
            <person name="Suezawa K."/>
            <person name="Otani M."/>
            <person name="Fukuda T."/>
            <person name="Manabe T."/>
            <person name="Gomi K."/>
            <person name="Tabuchi M."/>
            <person name="Akimitsu K."/>
            <person name="Kataoka I."/>
        </authorList>
    </citation>
    <scope>NUCLEOTIDE SEQUENCE [LARGE SCALE GENOMIC DNA]</scope>
    <source>
        <strain evidence="3">cv. Fuchu</strain>
    </source>
</reference>
<name>A0A7J0EE64_9ERIC</name>
<evidence type="ECO:0000259" key="1">
    <source>
        <dbReference type="Pfam" id="PF22936"/>
    </source>
</evidence>
<dbReference type="OrthoDB" id="1742531at2759"/>
<organism evidence="2 3">
    <name type="scientific">Actinidia rufa</name>
    <dbReference type="NCBI Taxonomy" id="165716"/>
    <lineage>
        <taxon>Eukaryota</taxon>
        <taxon>Viridiplantae</taxon>
        <taxon>Streptophyta</taxon>
        <taxon>Embryophyta</taxon>
        <taxon>Tracheophyta</taxon>
        <taxon>Spermatophyta</taxon>
        <taxon>Magnoliopsida</taxon>
        <taxon>eudicotyledons</taxon>
        <taxon>Gunneridae</taxon>
        <taxon>Pentapetalae</taxon>
        <taxon>asterids</taxon>
        <taxon>Ericales</taxon>
        <taxon>Actinidiaceae</taxon>
        <taxon>Actinidia</taxon>
    </lineage>
</organism>